<accession>A0A453GI91</accession>
<evidence type="ECO:0000313" key="2">
    <source>
        <dbReference type="Proteomes" id="UP000015105"/>
    </source>
</evidence>
<sequence>MAERVTTMASQGMVVIFGASCCCMSHAMTRLFAELGVSLRCTSWTRTPRGRIWRGRSLAWWARARQCRQYLSVAR</sequence>
<reference evidence="1" key="3">
    <citation type="journal article" date="2017" name="Nature">
        <title>Genome sequence of the progenitor of the wheat D genome Aegilops tauschii.</title>
        <authorList>
            <person name="Luo M.C."/>
            <person name="Gu Y.Q."/>
            <person name="Puiu D."/>
            <person name="Wang H."/>
            <person name="Twardziok S.O."/>
            <person name="Deal K.R."/>
            <person name="Huo N."/>
            <person name="Zhu T."/>
            <person name="Wang L."/>
            <person name="Wang Y."/>
            <person name="McGuire P.E."/>
            <person name="Liu S."/>
            <person name="Long H."/>
            <person name="Ramasamy R.K."/>
            <person name="Rodriguez J.C."/>
            <person name="Van S.L."/>
            <person name="Yuan L."/>
            <person name="Wang Z."/>
            <person name="Xia Z."/>
            <person name="Xiao L."/>
            <person name="Anderson O.D."/>
            <person name="Ouyang S."/>
            <person name="Liang Y."/>
            <person name="Zimin A.V."/>
            <person name="Pertea G."/>
            <person name="Qi P."/>
            <person name="Bennetzen J.L."/>
            <person name="Dai X."/>
            <person name="Dawson M.W."/>
            <person name="Muller H.G."/>
            <person name="Kugler K."/>
            <person name="Rivarola-Duarte L."/>
            <person name="Spannagl M."/>
            <person name="Mayer K.F.X."/>
            <person name="Lu F.H."/>
            <person name="Bevan M.W."/>
            <person name="Leroy P."/>
            <person name="Li P."/>
            <person name="You F.M."/>
            <person name="Sun Q."/>
            <person name="Liu Z."/>
            <person name="Lyons E."/>
            <person name="Wicker T."/>
            <person name="Salzberg S.L."/>
            <person name="Devos K.M."/>
            <person name="Dvorak J."/>
        </authorList>
    </citation>
    <scope>NUCLEOTIDE SEQUENCE [LARGE SCALE GENOMIC DNA]</scope>
    <source>
        <strain evidence="1">cv. AL8/78</strain>
    </source>
</reference>
<evidence type="ECO:0008006" key="3">
    <source>
        <dbReference type="Google" id="ProtNLM"/>
    </source>
</evidence>
<dbReference type="EnsemblPlants" id="AET3Gv21028000.5">
    <property type="protein sequence ID" value="AET3Gv21028000.5"/>
    <property type="gene ID" value="AET3Gv21028000"/>
</dbReference>
<name>A0A453GI91_AEGTS</name>
<protein>
    <recommendedName>
        <fullName evidence="3">Glutaredoxin domain-containing protein</fullName>
    </recommendedName>
</protein>
<reference evidence="1" key="5">
    <citation type="journal article" date="2021" name="G3 (Bethesda)">
        <title>Aegilops tauschii genome assembly Aet v5.0 features greater sequence contiguity and improved annotation.</title>
        <authorList>
            <person name="Wang L."/>
            <person name="Zhu T."/>
            <person name="Rodriguez J.C."/>
            <person name="Deal K.R."/>
            <person name="Dubcovsky J."/>
            <person name="McGuire P.E."/>
            <person name="Lux T."/>
            <person name="Spannagl M."/>
            <person name="Mayer K.F.X."/>
            <person name="Baldrich P."/>
            <person name="Meyers B.C."/>
            <person name="Huo N."/>
            <person name="Gu Y.Q."/>
            <person name="Zhou H."/>
            <person name="Devos K.M."/>
            <person name="Bennetzen J.L."/>
            <person name="Unver T."/>
            <person name="Budak H."/>
            <person name="Gulick P.J."/>
            <person name="Galiba G."/>
            <person name="Kalapos B."/>
            <person name="Nelson D.R."/>
            <person name="Li P."/>
            <person name="You F.M."/>
            <person name="Luo M.C."/>
            <person name="Dvorak J."/>
        </authorList>
    </citation>
    <scope>NUCLEOTIDE SEQUENCE [LARGE SCALE GENOMIC DNA]</scope>
    <source>
        <strain evidence="1">cv. AL8/78</strain>
    </source>
</reference>
<dbReference type="Gramene" id="AET3Gv21028000.5">
    <property type="protein sequence ID" value="AET3Gv21028000.5"/>
    <property type="gene ID" value="AET3Gv21028000"/>
</dbReference>
<dbReference type="PROSITE" id="PS51257">
    <property type="entry name" value="PROKAR_LIPOPROTEIN"/>
    <property type="match status" value="1"/>
</dbReference>
<dbReference type="Proteomes" id="UP000015105">
    <property type="component" value="Chromosome 3D"/>
</dbReference>
<reference evidence="2" key="1">
    <citation type="journal article" date="2014" name="Science">
        <title>Ancient hybridizations among the ancestral genomes of bread wheat.</title>
        <authorList>
            <consortium name="International Wheat Genome Sequencing Consortium,"/>
            <person name="Marcussen T."/>
            <person name="Sandve S.R."/>
            <person name="Heier L."/>
            <person name="Spannagl M."/>
            <person name="Pfeifer M."/>
            <person name="Jakobsen K.S."/>
            <person name="Wulff B.B."/>
            <person name="Steuernagel B."/>
            <person name="Mayer K.F."/>
            <person name="Olsen O.A."/>
        </authorList>
    </citation>
    <scope>NUCLEOTIDE SEQUENCE [LARGE SCALE GENOMIC DNA]</scope>
    <source>
        <strain evidence="2">cv. AL8/78</strain>
    </source>
</reference>
<dbReference type="AlphaFoldDB" id="A0A453GI91"/>
<dbReference type="Gene3D" id="3.40.30.10">
    <property type="entry name" value="Glutaredoxin"/>
    <property type="match status" value="1"/>
</dbReference>
<keyword evidence="2" id="KW-1185">Reference proteome</keyword>
<reference evidence="1" key="4">
    <citation type="submission" date="2019-03" db="UniProtKB">
        <authorList>
            <consortium name="EnsemblPlants"/>
        </authorList>
    </citation>
    <scope>IDENTIFICATION</scope>
</reference>
<evidence type="ECO:0000313" key="1">
    <source>
        <dbReference type="EnsemblPlants" id="AET3Gv21028000.5"/>
    </source>
</evidence>
<reference evidence="2" key="2">
    <citation type="journal article" date="2017" name="Nat. Plants">
        <title>The Aegilops tauschii genome reveals multiple impacts of transposons.</title>
        <authorList>
            <person name="Zhao G."/>
            <person name="Zou C."/>
            <person name="Li K."/>
            <person name="Wang K."/>
            <person name="Li T."/>
            <person name="Gao L."/>
            <person name="Zhang X."/>
            <person name="Wang H."/>
            <person name="Yang Z."/>
            <person name="Liu X."/>
            <person name="Jiang W."/>
            <person name="Mao L."/>
            <person name="Kong X."/>
            <person name="Jiao Y."/>
            <person name="Jia J."/>
        </authorList>
    </citation>
    <scope>NUCLEOTIDE SEQUENCE [LARGE SCALE GENOMIC DNA]</scope>
    <source>
        <strain evidence="2">cv. AL8/78</strain>
    </source>
</reference>
<proteinExistence type="predicted"/>
<organism evidence="1 2">
    <name type="scientific">Aegilops tauschii subsp. strangulata</name>
    <name type="common">Goatgrass</name>
    <dbReference type="NCBI Taxonomy" id="200361"/>
    <lineage>
        <taxon>Eukaryota</taxon>
        <taxon>Viridiplantae</taxon>
        <taxon>Streptophyta</taxon>
        <taxon>Embryophyta</taxon>
        <taxon>Tracheophyta</taxon>
        <taxon>Spermatophyta</taxon>
        <taxon>Magnoliopsida</taxon>
        <taxon>Liliopsida</taxon>
        <taxon>Poales</taxon>
        <taxon>Poaceae</taxon>
        <taxon>BOP clade</taxon>
        <taxon>Pooideae</taxon>
        <taxon>Triticodae</taxon>
        <taxon>Triticeae</taxon>
        <taxon>Triticinae</taxon>
        <taxon>Aegilops</taxon>
    </lineage>
</organism>